<proteinExistence type="predicted"/>
<dbReference type="EMBL" id="KN847045">
    <property type="protein sequence ID" value="KIW24349.1"/>
    <property type="molecule type" value="Genomic_DNA"/>
</dbReference>
<organism evidence="1 2">
    <name type="scientific">Cladophialophora immunda</name>
    <dbReference type="NCBI Taxonomy" id="569365"/>
    <lineage>
        <taxon>Eukaryota</taxon>
        <taxon>Fungi</taxon>
        <taxon>Dikarya</taxon>
        <taxon>Ascomycota</taxon>
        <taxon>Pezizomycotina</taxon>
        <taxon>Eurotiomycetes</taxon>
        <taxon>Chaetothyriomycetidae</taxon>
        <taxon>Chaetothyriales</taxon>
        <taxon>Herpotrichiellaceae</taxon>
        <taxon>Cladophialophora</taxon>
    </lineage>
</organism>
<name>A0A0D2CL94_9EURO</name>
<dbReference type="VEuPathDB" id="FungiDB:PV07_10068"/>
<dbReference type="AlphaFoldDB" id="A0A0D2CL94"/>
<evidence type="ECO:0000313" key="2">
    <source>
        <dbReference type="Proteomes" id="UP000054466"/>
    </source>
</evidence>
<protein>
    <submittedName>
        <fullName evidence="1">Uncharacterized protein</fullName>
    </submittedName>
</protein>
<accession>A0A0D2CL94</accession>
<dbReference type="RefSeq" id="XP_016244565.1">
    <property type="nucleotide sequence ID" value="XM_016397374.1"/>
</dbReference>
<evidence type="ECO:0000313" key="1">
    <source>
        <dbReference type="EMBL" id="KIW24349.1"/>
    </source>
</evidence>
<reference evidence="1 2" key="1">
    <citation type="submission" date="2015-01" db="EMBL/GenBank/DDBJ databases">
        <title>The Genome Sequence of Cladophialophora immunda CBS83496.</title>
        <authorList>
            <consortium name="The Broad Institute Genomics Platform"/>
            <person name="Cuomo C."/>
            <person name="de Hoog S."/>
            <person name="Gorbushina A."/>
            <person name="Stielow B."/>
            <person name="Teixiera M."/>
            <person name="Abouelleil A."/>
            <person name="Chapman S.B."/>
            <person name="Priest M."/>
            <person name="Young S.K."/>
            <person name="Wortman J."/>
            <person name="Nusbaum C."/>
            <person name="Birren B."/>
        </authorList>
    </citation>
    <scope>NUCLEOTIDE SEQUENCE [LARGE SCALE GENOMIC DNA]</scope>
    <source>
        <strain evidence="1 2">CBS 83496</strain>
    </source>
</reference>
<dbReference type="Proteomes" id="UP000054466">
    <property type="component" value="Unassembled WGS sequence"/>
</dbReference>
<keyword evidence="2" id="KW-1185">Reference proteome</keyword>
<dbReference type="GeneID" id="27349262"/>
<dbReference type="HOGENOM" id="CLU_2003678_0_0_1"/>
<gene>
    <name evidence="1" type="ORF">PV07_10068</name>
</gene>
<sequence length="124" mass="14135">MSLAGPERLCALKKHLCFHLLRGSYWFEPKNTPEGCIARIPHIPCFRQPSNNRPVACAFLMPLLILDPYITLKSAYEPGFLLFWAPSRIAADSHVDCSQHWPTAEQVSFRAHLFQSTSWLDGPR</sequence>